<feature type="compositionally biased region" description="Low complexity" evidence="1">
    <location>
        <begin position="53"/>
        <end position="72"/>
    </location>
</feature>
<protein>
    <submittedName>
        <fullName evidence="2">Uncharacterized protein</fullName>
    </submittedName>
</protein>
<gene>
    <name evidence="2" type="ORF">BO82DRAFT_399612</name>
</gene>
<evidence type="ECO:0000313" key="2">
    <source>
        <dbReference type="EMBL" id="PYH84368.1"/>
    </source>
</evidence>
<sequence>MAAAPHLSRNRSRSARREPTCAYSCPGRADILAELGGHERGSFLQSIAALGARGRTTGTDPTPSTGTFPTGRSASTTCTSPGTSREGDCLCWKRQQQQQQQQRVQYHCGGDWGRRRGVRAAHTHDLWAHKKVEFEYRSHAGVCKTALKKTQLETAAKAQLTKMSNAKDQCSCWTYTGWGGWYGEVKFMEIDDGDIISGTCYDPACNAT</sequence>
<feature type="region of interest" description="Disordered" evidence="1">
    <location>
        <begin position="53"/>
        <end position="79"/>
    </location>
</feature>
<dbReference type="GeneID" id="37141869"/>
<dbReference type="VEuPathDB" id="FungiDB:BO82DRAFT_399612"/>
<name>A0A319D8P5_9EURO</name>
<reference evidence="2 3" key="1">
    <citation type="submission" date="2016-12" db="EMBL/GenBank/DDBJ databases">
        <title>The genomes of Aspergillus section Nigri reveals drivers in fungal speciation.</title>
        <authorList>
            <consortium name="DOE Joint Genome Institute"/>
            <person name="Vesth T.C."/>
            <person name="Nybo J."/>
            <person name="Theobald S."/>
            <person name="Brandl J."/>
            <person name="Frisvad J.C."/>
            <person name="Nielsen K.F."/>
            <person name="Lyhne E.K."/>
            <person name="Kogle M.E."/>
            <person name="Kuo A."/>
            <person name="Riley R."/>
            <person name="Clum A."/>
            <person name="Nolan M."/>
            <person name="Lipzen A."/>
            <person name="Salamov A."/>
            <person name="Henrissat B."/>
            <person name="Wiebenga A."/>
            <person name="De Vries R.P."/>
            <person name="Grigoriev I.V."/>
            <person name="Mortensen U.H."/>
            <person name="Andersen M.R."/>
            <person name="Baker S.E."/>
        </authorList>
    </citation>
    <scope>NUCLEOTIDE SEQUENCE [LARGE SCALE GENOMIC DNA]</scope>
    <source>
        <strain evidence="2 3">CBS 121591</strain>
    </source>
</reference>
<organism evidence="2 3">
    <name type="scientific">Aspergillus uvarum CBS 121591</name>
    <dbReference type="NCBI Taxonomy" id="1448315"/>
    <lineage>
        <taxon>Eukaryota</taxon>
        <taxon>Fungi</taxon>
        <taxon>Dikarya</taxon>
        <taxon>Ascomycota</taxon>
        <taxon>Pezizomycotina</taxon>
        <taxon>Eurotiomycetes</taxon>
        <taxon>Eurotiomycetidae</taxon>
        <taxon>Eurotiales</taxon>
        <taxon>Aspergillaceae</taxon>
        <taxon>Aspergillus</taxon>
        <taxon>Aspergillus subgen. Circumdati</taxon>
    </lineage>
</organism>
<accession>A0A319D8P5</accession>
<keyword evidence="3" id="KW-1185">Reference proteome</keyword>
<dbReference type="RefSeq" id="XP_025494568.1">
    <property type="nucleotide sequence ID" value="XM_025639127.1"/>
</dbReference>
<evidence type="ECO:0000313" key="3">
    <source>
        <dbReference type="Proteomes" id="UP000248340"/>
    </source>
</evidence>
<dbReference type="EMBL" id="KZ821684">
    <property type="protein sequence ID" value="PYH84368.1"/>
    <property type="molecule type" value="Genomic_DNA"/>
</dbReference>
<dbReference type="Proteomes" id="UP000248340">
    <property type="component" value="Unassembled WGS sequence"/>
</dbReference>
<dbReference type="OrthoDB" id="4359740at2759"/>
<feature type="region of interest" description="Disordered" evidence="1">
    <location>
        <begin position="1"/>
        <end position="21"/>
    </location>
</feature>
<evidence type="ECO:0000256" key="1">
    <source>
        <dbReference type="SAM" id="MobiDB-lite"/>
    </source>
</evidence>
<dbReference type="AlphaFoldDB" id="A0A319D8P5"/>
<proteinExistence type="predicted"/>